<feature type="domain" description="GST N-terminal" evidence="2">
    <location>
        <begin position="7"/>
        <end position="95"/>
    </location>
</feature>
<dbReference type="eggNOG" id="ENOG502SDBJ">
    <property type="taxonomic scope" value="Eukaryota"/>
</dbReference>
<dbReference type="CDD" id="cd03057">
    <property type="entry name" value="GST_N_Beta"/>
    <property type="match status" value="1"/>
</dbReference>
<protein>
    <submittedName>
        <fullName evidence="4">Chromosome 1, complete genome</fullName>
    </submittedName>
</protein>
<reference evidence="5" key="2">
    <citation type="journal article" date="2010" name="Nature">
        <title>Comparative genomics reveals mobile pathogenicity chromosomes in Fusarium.</title>
        <authorList>
            <person name="Ma L.J."/>
            <person name="van der Does H.C."/>
            <person name="Borkovich K.A."/>
            <person name="Coleman J.J."/>
            <person name="Daboussi M.J."/>
            <person name="Di Pietro A."/>
            <person name="Dufresne M."/>
            <person name="Freitag M."/>
            <person name="Grabherr M."/>
            <person name="Henrissat B."/>
            <person name="Houterman P.M."/>
            <person name="Kang S."/>
            <person name="Shim W.B."/>
            <person name="Woloshuk C."/>
            <person name="Xie X."/>
            <person name="Xu J.R."/>
            <person name="Antoniw J."/>
            <person name="Baker S.E."/>
            <person name="Bluhm B.H."/>
            <person name="Breakspear A."/>
            <person name="Brown D.W."/>
            <person name="Butchko R.A."/>
            <person name="Chapman S."/>
            <person name="Coulson R."/>
            <person name="Coutinho P.M."/>
            <person name="Danchin E.G."/>
            <person name="Diener A."/>
            <person name="Gale L.R."/>
            <person name="Gardiner D.M."/>
            <person name="Goff S."/>
            <person name="Hammond-Kosack K.E."/>
            <person name="Hilburn K."/>
            <person name="Hua-Van A."/>
            <person name="Jonkers W."/>
            <person name="Kazan K."/>
            <person name="Kodira C.D."/>
            <person name="Koehrsen M."/>
            <person name="Kumar L."/>
            <person name="Lee Y.H."/>
            <person name="Li L."/>
            <person name="Manners J.M."/>
            <person name="Miranda-Saavedra D."/>
            <person name="Mukherjee M."/>
            <person name="Park G."/>
            <person name="Park J."/>
            <person name="Park S.Y."/>
            <person name="Proctor R.H."/>
            <person name="Regev A."/>
            <person name="Ruiz-Roldan M.C."/>
            <person name="Sain D."/>
            <person name="Sakthikumar S."/>
            <person name="Sykes S."/>
            <person name="Schwartz D.C."/>
            <person name="Turgeon B.G."/>
            <person name="Wapinski I."/>
            <person name="Yoder O."/>
            <person name="Young S."/>
            <person name="Zeng Q."/>
            <person name="Zhou S."/>
            <person name="Galagan J."/>
            <person name="Cuomo C.A."/>
            <person name="Kistler H.C."/>
            <person name="Rep M."/>
        </authorList>
    </citation>
    <scope>GENOME REANNOTATION</scope>
    <source>
        <strain evidence="5">ATCC MYA-4620 / CBS 123657 / FGSC 9075 / NRRL 31084 / PH-1</strain>
    </source>
</reference>
<dbReference type="PANTHER" id="PTHR44051">
    <property type="entry name" value="GLUTATHIONE S-TRANSFERASE-RELATED"/>
    <property type="match status" value="1"/>
</dbReference>
<proteinExistence type="inferred from homology"/>
<reference evidence="4 5" key="3">
    <citation type="journal article" date="2015" name="BMC Genomics">
        <title>The completed genome sequence of the pathogenic ascomycete fungus Fusarium graminearum.</title>
        <authorList>
            <person name="King R."/>
            <person name="Urban M."/>
            <person name="Hammond-Kosack M.C."/>
            <person name="Hassani-Pak K."/>
            <person name="Hammond-Kosack K.E."/>
        </authorList>
    </citation>
    <scope>NUCLEOTIDE SEQUENCE [LARGE SCALE GENOMIC DNA]</scope>
    <source>
        <strain evidence="5">ATCC MYA-4620 / CBS 123657 / FGSC 9075 / NRRL 31084 / PH-1</strain>
    </source>
</reference>
<evidence type="ECO:0000259" key="2">
    <source>
        <dbReference type="PROSITE" id="PS50404"/>
    </source>
</evidence>
<reference evidence="5" key="1">
    <citation type="journal article" date="2007" name="Science">
        <title>The Fusarium graminearum genome reveals a link between localized polymorphism and pathogen specialization.</title>
        <authorList>
            <person name="Cuomo C.A."/>
            <person name="Gueldener U."/>
            <person name="Xu J.-R."/>
            <person name="Trail F."/>
            <person name="Turgeon B.G."/>
            <person name="Di Pietro A."/>
            <person name="Walton J.D."/>
            <person name="Ma L.-J."/>
            <person name="Baker S.E."/>
            <person name="Rep M."/>
            <person name="Adam G."/>
            <person name="Antoniw J."/>
            <person name="Baldwin T."/>
            <person name="Calvo S.E."/>
            <person name="Chang Y.-L."/>
            <person name="DeCaprio D."/>
            <person name="Gale L.R."/>
            <person name="Gnerre S."/>
            <person name="Goswami R.S."/>
            <person name="Hammond-Kosack K."/>
            <person name="Harris L.J."/>
            <person name="Hilburn K."/>
            <person name="Kennell J.C."/>
            <person name="Kroken S."/>
            <person name="Magnuson J.K."/>
            <person name="Mannhaupt G."/>
            <person name="Mauceli E.W."/>
            <person name="Mewes H.-W."/>
            <person name="Mitterbauer R."/>
            <person name="Muehlbauer G."/>
            <person name="Muensterkoetter M."/>
            <person name="Nelson D."/>
            <person name="O'Donnell K."/>
            <person name="Ouellet T."/>
            <person name="Qi W."/>
            <person name="Quesneville H."/>
            <person name="Roncero M.I.G."/>
            <person name="Seong K.-Y."/>
            <person name="Tetko I.V."/>
            <person name="Urban M."/>
            <person name="Waalwijk C."/>
            <person name="Ward T.J."/>
            <person name="Yao J."/>
            <person name="Birren B.W."/>
            <person name="Kistler H.C."/>
        </authorList>
    </citation>
    <scope>NUCLEOTIDE SEQUENCE [LARGE SCALE GENOMIC DNA]</scope>
    <source>
        <strain evidence="5">ATCC MYA-4620 / CBS 123657 / FGSC 9075 / NRRL 31084 / PH-1</strain>
    </source>
</reference>
<name>A0A1C3YJ68_GIBZE</name>
<dbReference type="PROSITE" id="PS50405">
    <property type="entry name" value="GST_CTER"/>
    <property type="match status" value="1"/>
</dbReference>
<dbReference type="InterPro" id="IPR036282">
    <property type="entry name" value="Glutathione-S-Trfase_C_sf"/>
</dbReference>
<dbReference type="Gene3D" id="3.40.30.10">
    <property type="entry name" value="Glutaredoxin"/>
    <property type="match status" value="1"/>
</dbReference>
<dbReference type="InterPro" id="IPR004046">
    <property type="entry name" value="GST_C"/>
</dbReference>
<comment type="similarity">
    <text evidence="1">Belongs to the GST superfamily.</text>
</comment>
<sequence>MGSTTIMPKLTLYRTNGSCSLISHAILLHYKIPFTTIRLKPGPNGYEAADGSFTNAEYRAIHPRGYVPALAVDNEIITEMPAILSYISSLIPKENLMGITSFQNAKVMEWLVFLSGTLHGLGYGAWLRPGRFSDDLSAHGGIRAKGKNIIHESFKRIDDGYREHQFAVGKHLTVVDFNVYVFARWAHEVDIDLEREYPFYYQHLNRIEELEGVRDAVKAEELNLAFT</sequence>
<keyword evidence="5" id="KW-1185">Reference proteome</keyword>
<feature type="domain" description="GST C-terminal" evidence="3">
    <location>
        <begin position="100"/>
        <end position="226"/>
    </location>
</feature>
<evidence type="ECO:0000313" key="5">
    <source>
        <dbReference type="Proteomes" id="UP000070720"/>
    </source>
</evidence>
<dbReference type="InterPro" id="IPR036249">
    <property type="entry name" value="Thioredoxin-like_sf"/>
</dbReference>
<dbReference type="SUPFAM" id="SSF52833">
    <property type="entry name" value="Thioredoxin-like"/>
    <property type="match status" value="1"/>
</dbReference>
<dbReference type="Pfam" id="PF00043">
    <property type="entry name" value="GST_C"/>
    <property type="match status" value="1"/>
</dbReference>
<organism evidence="4 5">
    <name type="scientific">Gibberella zeae (strain ATCC MYA-4620 / CBS 123657 / FGSC 9075 / NRRL 31084 / PH-1)</name>
    <name type="common">Wheat head blight fungus</name>
    <name type="synonym">Fusarium graminearum</name>
    <dbReference type="NCBI Taxonomy" id="229533"/>
    <lineage>
        <taxon>Eukaryota</taxon>
        <taxon>Fungi</taxon>
        <taxon>Dikarya</taxon>
        <taxon>Ascomycota</taxon>
        <taxon>Pezizomycotina</taxon>
        <taxon>Sordariomycetes</taxon>
        <taxon>Hypocreomycetidae</taxon>
        <taxon>Hypocreales</taxon>
        <taxon>Nectriaceae</taxon>
        <taxon>Fusarium</taxon>
    </lineage>
</organism>
<dbReference type="PROSITE" id="PS50404">
    <property type="entry name" value="GST_NTER"/>
    <property type="match status" value="1"/>
</dbReference>
<dbReference type="InterPro" id="IPR004045">
    <property type="entry name" value="Glutathione_S-Trfase_N"/>
</dbReference>
<gene>
    <name evidence="4" type="ORF">FGRAMPH1_01T08097</name>
</gene>
<dbReference type="SUPFAM" id="SSF47616">
    <property type="entry name" value="GST C-terminal domain-like"/>
    <property type="match status" value="1"/>
</dbReference>
<accession>A0A1C3YJ68</accession>
<evidence type="ECO:0000256" key="1">
    <source>
        <dbReference type="ARBA" id="ARBA00007409"/>
    </source>
</evidence>
<dbReference type="VEuPathDB" id="FungiDB:FGRAMPH1_01G08097"/>
<dbReference type="CDD" id="cd03188">
    <property type="entry name" value="GST_C_Beta"/>
    <property type="match status" value="1"/>
</dbReference>
<dbReference type="InterPro" id="IPR010987">
    <property type="entry name" value="Glutathione-S-Trfase_C-like"/>
</dbReference>
<evidence type="ECO:0000313" key="4">
    <source>
        <dbReference type="EMBL" id="SCB64613.1"/>
    </source>
</evidence>
<dbReference type="EMBL" id="HG970332">
    <property type="protein sequence ID" value="SCB64613.1"/>
    <property type="molecule type" value="Genomic_DNA"/>
</dbReference>
<dbReference type="InterPro" id="IPR040079">
    <property type="entry name" value="Glutathione_S-Trfase"/>
</dbReference>
<dbReference type="Proteomes" id="UP000070720">
    <property type="component" value="Chromosome 1"/>
</dbReference>
<dbReference type="Gene3D" id="1.20.1050.10">
    <property type="match status" value="1"/>
</dbReference>
<dbReference type="PANTHER" id="PTHR44051:SF8">
    <property type="entry name" value="GLUTATHIONE S-TRANSFERASE GSTA"/>
    <property type="match status" value="1"/>
</dbReference>
<dbReference type="Pfam" id="PF13409">
    <property type="entry name" value="GST_N_2"/>
    <property type="match status" value="1"/>
</dbReference>
<dbReference type="STRING" id="229533.A0A1C3YJ68"/>
<evidence type="ECO:0000259" key="3">
    <source>
        <dbReference type="PROSITE" id="PS50405"/>
    </source>
</evidence>
<dbReference type="SFLD" id="SFLDS00019">
    <property type="entry name" value="Glutathione_Transferase_(cytos"/>
    <property type="match status" value="1"/>
</dbReference>
<dbReference type="InParanoid" id="A0A1C3YJ68"/>
<dbReference type="AlphaFoldDB" id="A0A1C3YJ68"/>